<feature type="transmembrane region" description="Helical" evidence="1">
    <location>
        <begin position="26"/>
        <end position="49"/>
    </location>
</feature>
<evidence type="ECO:0000313" key="3">
    <source>
        <dbReference type="Proteomes" id="UP000714275"/>
    </source>
</evidence>
<keyword evidence="1" id="KW-0812">Transmembrane</keyword>
<keyword evidence="1" id="KW-1133">Transmembrane helix</keyword>
<keyword evidence="1" id="KW-0472">Membrane</keyword>
<evidence type="ECO:0000313" key="2">
    <source>
        <dbReference type="EMBL" id="KAG1778909.1"/>
    </source>
</evidence>
<dbReference type="EMBL" id="JABBWD010000014">
    <property type="protein sequence ID" value="KAG1778909.1"/>
    <property type="molecule type" value="Genomic_DNA"/>
</dbReference>
<proteinExistence type="predicted"/>
<gene>
    <name evidence="2" type="ORF">EV702DRAFT_1093045</name>
</gene>
<dbReference type="OrthoDB" id="3346251at2759"/>
<evidence type="ECO:0000256" key="1">
    <source>
        <dbReference type="SAM" id="Phobius"/>
    </source>
</evidence>
<organism evidence="2 3">
    <name type="scientific">Suillus placidus</name>
    <dbReference type="NCBI Taxonomy" id="48579"/>
    <lineage>
        <taxon>Eukaryota</taxon>
        <taxon>Fungi</taxon>
        <taxon>Dikarya</taxon>
        <taxon>Basidiomycota</taxon>
        <taxon>Agaricomycotina</taxon>
        <taxon>Agaricomycetes</taxon>
        <taxon>Agaricomycetidae</taxon>
        <taxon>Boletales</taxon>
        <taxon>Suillineae</taxon>
        <taxon>Suillaceae</taxon>
        <taxon>Suillus</taxon>
    </lineage>
</organism>
<dbReference type="AlphaFoldDB" id="A0A9P6ZY01"/>
<name>A0A9P6ZY01_9AGAM</name>
<keyword evidence="3" id="KW-1185">Reference proteome</keyword>
<dbReference type="Proteomes" id="UP000714275">
    <property type="component" value="Unassembled WGS sequence"/>
</dbReference>
<comment type="caution">
    <text evidence="2">The sequence shown here is derived from an EMBL/GenBank/DDBJ whole genome shotgun (WGS) entry which is preliminary data.</text>
</comment>
<sequence>MSTKLGLNGVPRWPLAIDDLPAQSQIWLMFGLVWASLPQNFFACASMFNKLISKCGLGRKAMTCLIPPSILIVTVASKLLPFYVKRGASRTYLSDTSLINASFIY</sequence>
<accession>A0A9P6ZY01</accession>
<feature type="transmembrane region" description="Helical" evidence="1">
    <location>
        <begin position="61"/>
        <end position="84"/>
    </location>
</feature>
<protein>
    <submittedName>
        <fullName evidence="2">Uncharacterized protein</fullName>
    </submittedName>
</protein>
<reference evidence="2" key="1">
    <citation type="journal article" date="2020" name="New Phytol.">
        <title>Comparative genomics reveals dynamic genome evolution in host specialist ectomycorrhizal fungi.</title>
        <authorList>
            <person name="Lofgren L.A."/>
            <person name="Nguyen N.H."/>
            <person name="Vilgalys R."/>
            <person name="Ruytinx J."/>
            <person name="Liao H.L."/>
            <person name="Branco S."/>
            <person name="Kuo A."/>
            <person name="LaButti K."/>
            <person name="Lipzen A."/>
            <person name="Andreopoulos W."/>
            <person name="Pangilinan J."/>
            <person name="Riley R."/>
            <person name="Hundley H."/>
            <person name="Na H."/>
            <person name="Barry K."/>
            <person name="Grigoriev I.V."/>
            <person name="Stajich J.E."/>
            <person name="Kennedy P.G."/>
        </authorList>
    </citation>
    <scope>NUCLEOTIDE SEQUENCE</scope>
    <source>
        <strain evidence="2">DOB743</strain>
    </source>
</reference>